<evidence type="ECO:0000313" key="2">
    <source>
        <dbReference type="EMBL" id="KAJ7704156.1"/>
    </source>
</evidence>
<gene>
    <name evidence="2" type="ORF">B0H16DRAFT_1902138</name>
</gene>
<sequence length="102" mass="11161">MQFTTTTVLVKLVLLSCAAFFLVGMPTAFAHPINLAGKVHGVAHRLLPPQAESNDIRSRHIPFRHYPSERGEDAGEDSPYISATTSATGPEHIPFSKYPSEE</sequence>
<name>A0AAD7GS98_9AGAR</name>
<dbReference type="AlphaFoldDB" id="A0AAD7GS98"/>
<comment type="caution">
    <text evidence="2">The sequence shown here is derived from an EMBL/GenBank/DDBJ whole genome shotgun (WGS) entry which is preliminary data.</text>
</comment>
<dbReference type="Proteomes" id="UP001215598">
    <property type="component" value="Unassembled WGS sequence"/>
</dbReference>
<evidence type="ECO:0000256" key="1">
    <source>
        <dbReference type="SAM" id="MobiDB-lite"/>
    </source>
</evidence>
<keyword evidence="3" id="KW-1185">Reference proteome</keyword>
<evidence type="ECO:0000313" key="3">
    <source>
        <dbReference type="Proteomes" id="UP001215598"/>
    </source>
</evidence>
<proteinExistence type="predicted"/>
<feature type="region of interest" description="Disordered" evidence="1">
    <location>
        <begin position="49"/>
        <end position="102"/>
    </location>
</feature>
<accession>A0AAD7GS98</accession>
<protein>
    <submittedName>
        <fullName evidence="2">Uncharacterized protein</fullName>
    </submittedName>
</protein>
<reference evidence="2" key="1">
    <citation type="submission" date="2023-03" db="EMBL/GenBank/DDBJ databases">
        <title>Massive genome expansion in bonnet fungi (Mycena s.s.) driven by repeated elements and novel gene families across ecological guilds.</title>
        <authorList>
            <consortium name="Lawrence Berkeley National Laboratory"/>
            <person name="Harder C.B."/>
            <person name="Miyauchi S."/>
            <person name="Viragh M."/>
            <person name="Kuo A."/>
            <person name="Thoen E."/>
            <person name="Andreopoulos B."/>
            <person name="Lu D."/>
            <person name="Skrede I."/>
            <person name="Drula E."/>
            <person name="Henrissat B."/>
            <person name="Morin E."/>
            <person name="Kohler A."/>
            <person name="Barry K."/>
            <person name="LaButti K."/>
            <person name="Morin E."/>
            <person name="Salamov A."/>
            <person name="Lipzen A."/>
            <person name="Mereny Z."/>
            <person name="Hegedus B."/>
            <person name="Baldrian P."/>
            <person name="Stursova M."/>
            <person name="Weitz H."/>
            <person name="Taylor A."/>
            <person name="Grigoriev I.V."/>
            <person name="Nagy L.G."/>
            <person name="Martin F."/>
            <person name="Kauserud H."/>
        </authorList>
    </citation>
    <scope>NUCLEOTIDE SEQUENCE</scope>
    <source>
        <strain evidence="2">CBHHK182m</strain>
    </source>
</reference>
<dbReference type="EMBL" id="JARKIB010000492">
    <property type="protein sequence ID" value="KAJ7704156.1"/>
    <property type="molecule type" value="Genomic_DNA"/>
</dbReference>
<organism evidence="2 3">
    <name type="scientific">Mycena metata</name>
    <dbReference type="NCBI Taxonomy" id="1033252"/>
    <lineage>
        <taxon>Eukaryota</taxon>
        <taxon>Fungi</taxon>
        <taxon>Dikarya</taxon>
        <taxon>Basidiomycota</taxon>
        <taxon>Agaricomycotina</taxon>
        <taxon>Agaricomycetes</taxon>
        <taxon>Agaricomycetidae</taxon>
        <taxon>Agaricales</taxon>
        <taxon>Marasmiineae</taxon>
        <taxon>Mycenaceae</taxon>
        <taxon>Mycena</taxon>
    </lineage>
</organism>